<proteinExistence type="inferred from homology"/>
<evidence type="ECO:0000256" key="8">
    <source>
        <dbReference type="ARBA" id="ARBA00031195"/>
    </source>
</evidence>
<evidence type="ECO:0000256" key="4">
    <source>
        <dbReference type="ARBA" id="ARBA00022490"/>
    </source>
</evidence>
<organism evidence="12 13">
    <name type="scientific">Parthenolecanium corni</name>
    <dbReference type="NCBI Taxonomy" id="536013"/>
    <lineage>
        <taxon>Eukaryota</taxon>
        <taxon>Metazoa</taxon>
        <taxon>Ecdysozoa</taxon>
        <taxon>Arthropoda</taxon>
        <taxon>Hexapoda</taxon>
        <taxon>Insecta</taxon>
        <taxon>Pterygota</taxon>
        <taxon>Neoptera</taxon>
        <taxon>Paraneoptera</taxon>
        <taxon>Hemiptera</taxon>
        <taxon>Sternorrhyncha</taxon>
        <taxon>Coccoidea</taxon>
        <taxon>Coccidae</taxon>
        <taxon>Parthenolecanium</taxon>
    </lineage>
</organism>
<dbReference type="EC" id="3.1.2.22" evidence="3"/>
<comment type="catalytic activity">
    <reaction evidence="10">
        <text>1-hexadecanoyl-sn-glycero-3-phosphocholine + H2O = sn-glycerol 3-phosphocholine + hexadecanoate + H(+)</text>
        <dbReference type="Rhea" id="RHEA:40435"/>
        <dbReference type="ChEBI" id="CHEBI:7896"/>
        <dbReference type="ChEBI" id="CHEBI:15377"/>
        <dbReference type="ChEBI" id="CHEBI:15378"/>
        <dbReference type="ChEBI" id="CHEBI:16870"/>
        <dbReference type="ChEBI" id="CHEBI:72998"/>
    </reaction>
    <physiologicalReaction direction="left-to-right" evidence="10">
        <dbReference type="Rhea" id="RHEA:40436"/>
    </physiologicalReaction>
</comment>
<dbReference type="Pfam" id="PF02230">
    <property type="entry name" value="Abhydrolase_2"/>
    <property type="match status" value="1"/>
</dbReference>
<dbReference type="GO" id="GO:0008474">
    <property type="term" value="F:palmitoyl-(protein) hydrolase activity"/>
    <property type="evidence" value="ECO:0007669"/>
    <property type="project" value="UniProtKB-EC"/>
</dbReference>
<evidence type="ECO:0000256" key="1">
    <source>
        <dbReference type="ARBA" id="ARBA00004496"/>
    </source>
</evidence>
<keyword evidence="5" id="KW-0378">Hydrolase</keyword>
<evidence type="ECO:0000256" key="6">
    <source>
        <dbReference type="ARBA" id="ARBA00022832"/>
    </source>
</evidence>
<dbReference type="GO" id="GO:0052689">
    <property type="term" value="F:carboxylic ester hydrolase activity"/>
    <property type="evidence" value="ECO:0007669"/>
    <property type="project" value="TreeGrafter"/>
</dbReference>
<comment type="subcellular location">
    <subcellularLocation>
        <location evidence="1">Cytoplasm</location>
    </subcellularLocation>
</comment>
<feature type="domain" description="Phospholipase/carboxylesterase/thioesterase" evidence="11">
    <location>
        <begin position="11"/>
        <end position="220"/>
    </location>
</feature>
<dbReference type="Proteomes" id="UP001367676">
    <property type="component" value="Unassembled WGS sequence"/>
</dbReference>
<dbReference type="EMBL" id="JBBCAQ010000022">
    <property type="protein sequence ID" value="KAK7590273.1"/>
    <property type="molecule type" value="Genomic_DNA"/>
</dbReference>
<sequence length="228" mass="24549">MTSSVVMCCYVAVASNATNAIFLFLHGLGDTGERWSKALKNIMEAHIKLVCPTASSIPVTINKGARMPAWFDIRGLDLSAVEDVHGIWNATELVHSLIRDEIAAGVPSNRIVIGGFSQGGALALHAGLTYPERLAGIVALSCWLPLSTLFEPSKVTANRDIDVLQCHGNADNVVPYTFGQLSAFAMRGVTRNVDFRTYPGLVHTVSPQEMFVVADFVRSHLPAAASQE</sequence>
<dbReference type="GO" id="GO:0006631">
    <property type="term" value="P:fatty acid metabolic process"/>
    <property type="evidence" value="ECO:0007669"/>
    <property type="project" value="UniProtKB-KW"/>
</dbReference>
<keyword evidence="13" id="KW-1185">Reference proteome</keyword>
<name>A0AAN9TJU4_9HEMI</name>
<dbReference type="Gene3D" id="3.40.50.1820">
    <property type="entry name" value="alpha/beta hydrolase"/>
    <property type="match status" value="1"/>
</dbReference>
<keyword evidence="4" id="KW-0963">Cytoplasm</keyword>
<keyword evidence="7" id="KW-0443">Lipid metabolism</keyword>
<dbReference type="FunFam" id="3.40.50.1820:FF:000010">
    <property type="entry name" value="Acyl-protein thioesterase 2"/>
    <property type="match status" value="1"/>
</dbReference>
<dbReference type="PANTHER" id="PTHR10655:SF68">
    <property type="entry name" value="PALMITOYL-PROTEIN HYDROLASE"/>
    <property type="match status" value="1"/>
</dbReference>
<comment type="similarity">
    <text evidence="2">Belongs to the AB hydrolase superfamily. AB hydrolase 2 family.</text>
</comment>
<evidence type="ECO:0000256" key="5">
    <source>
        <dbReference type="ARBA" id="ARBA00022801"/>
    </source>
</evidence>
<dbReference type="InterPro" id="IPR029058">
    <property type="entry name" value="AB_hydrolase_fold"/>
</dbReference>
<dbReference type="GO" id="GO:0005737">
    <property type="term" value="C:cytoplasm"/>
    <property type="evidence" value="ECO:0007669"/>
    <property type="project" value="UniProtKB-SubCell"/>
</dbReference>
<evidence type="ECO:0000313" key="13">
    <source>
        <dbReference type="Proteomes" id="UP001367676"/>
    </source>
</evidence>
<evidence type="ECO:0000259" key="11">
    <source>
        <dbReference type="Pfam" id="PF02230"/>
    </source>
</evidence>
<dbReference type="AlphaFoldDB" id="A0AAN9TJU4"/>
<evidence type="ECO:0000256" key="2">
    <source>
        <dbReference type="ARBA" id="ARBA00006499"/>
    </source>
</evidence>
<evidence type="ECO:0000313" key="12">
    <source>
        <dbReference type="EMBL" id="KAK7590273.1"/>
    </source>
</evidence>
<gene>
    <name evidence="12" type="ORF">V9T40_001886</name>
</gene>
<dbReference type="SUPFAM" id="SSF53474">
    <property type="entry name" value="alpha/beta-Hydrolases"/>
    <property type="match status" value="1"/>
</dbReference>
<evidence type="ECO:0000256" key="10">
    <source>
        <dbReference type="ARBA" id="ARBA00048656"/>
    </source>
</evidence>
<keyword evidence="6" id="KW-0276">Fatty acid metabolism</keyword>
<dbReference type="PANTHER" id="PTHR10655">
    <property type="entry name" value="LYSOPHOSPHOLIPASE-RELATED"/>
    <property type="match status" value="1"/>
</dbReference>
<reference evidence="12 13" key="1">
    <citation type="submission" date="2024-03" db="EMBL/GenBank/DDBJ databases">
        <title>Adaptation during the transition from Ophiocordyceps entomopathogen to insect associate is accompanied by gene loss and intensified selection.</title>
        <authorList>
            <person name="Ward C.M."/>
            <person name="Onetto C.A."/>
            <person name="Borneman A.R."/>
        </authorList>
    </citation>
    <scope>NUCLEOTIDE SEQUENCE [LARGE SCALE GENOMIC DNA]</scope>
    <source>
        <strain evidence="12">AWRI1</strain>
        <tissue evidence="12">Single Adult Female</tissue>
    </source>
</reference>
<dbReference type="InterPro" id="IPR050565">
    <property type="entry name" value="LYPA1-2/EST-like"/>
</dbReference>
<protein>
    <recommendedName>
        <fullName evidence="3">palmitoyl-protein hydrolase</fullName>
        <ecNumber evidence="3">3.1.2.22</ecNumber>
    </recommendedName>
    <alternativeName>
        <fullName evidence="8">Palmitoyl-protein hydrolase</fullName>
    </alternativeName>
</protein>
<evidence type="ECO:0000256" key="9">
    <source>
        <dbReference type="ARBA" id="ARBA00047337"/>
    </source>
</evidence>
<accession>A0AAN9TJU4</accession>
<evidence type="ECO:0000256" key="7">
    <source>
        <dbReference type="ARBA" id="ARBA00023098"/>
    </source>
</evidence>
<comment type="caution">
    <text evidence="12">The sequence shown here is derived from an EMBL/GenBank/DDBJ whole genome shotgun (WGS) entry which is preliminary data.</text>
</comment>
<comment type="catalytic activity">
    <reaction evidence="9">
        <text>S-hexadecanoyl-L-cysteinyl-[protein] + H2O = L-cysteinyl-[protein] + hexadecanoate + H(+)</text>
        <dbReference type="Rhea" id="RHEA:19233"/>
        <dbReference type="Rhea" id="RHEA-COMP:10131"/>
        <dbReference type="Rhea" id="RHEA-COMP:11032"/>
        <dbReference type="ChEBI" id="CHEBI:7896"/>
        <dbReference type="ChEBI" id="CHEBI:15377"/>
        <dbReference type="ChEBI" id="CHEBI:15378"/>
        <dbReference type="ChEBI" id="CHEBI:29950"/>
        <dbReference type="ChEBI" id="CHEBI:74151"/>
        <dbReference type="EC" id="3.1.2.22"/>
    </reaction>
</comment>
<evidence type="ECO:0000256" key="3">
    <source>
        <dbReference type="ARBA" id="ARBA00012423"/>
    </source>
</evidence>
<dbReference type="InterPro" id="IPR003140">
    <property type="entry name" value="PLipase/COase/thioEstase"/>
</dbReference>